<keyword evidence="1" id="KW-0812">Transmembrane</keyword>
<feature type="transmembrane region" description="Helical" evidence="1">
    <location>
        <begin position="31"/>
        <end position="53"/>
    </location>
</feature>
<proteinExistence type="predicted"/>
<evidence type="ECO:0000313" key="2">
    <source>
        <dbReference type="EMBL" id="KAJ8601401.1"/>
    </source>
</evidence>
<dbReference type="AlphaFoldDB" id="A0AAD7UAN8"/>
<organism evidence="2 3">
    <name type="scientific">Chrysophaeum taylorii</name>
    <dbReference type="NCBI Taxonomy" id="2483200"/>
    <lineage>
        <taxon>Eukaryota</taxon>
        <taxon>Sar</taxon>
        <taxon>Stramenopiles</taxon>
        <taxon>Ochrophyta</taxon>
        <taxon>Pelagophyceae</taxon>
        <taxon>Pelagomonadales</taxon>
        <taxon>Pelagomonadaceae</taxon>
        <taxon>Chrysophaeum</taxon>
    </lineage>
</organism>
<keyword evidence="1" id="KW-0472">Membrane</keyword>
<dbReference type="EMBL" id="JAQMWT010000435">
    <property type="protein sequence ID" value="KAJ8601401.1"/>
    <property type="molecule type" value="Genomic_DNA"/>
</dbReference>
<sequence length="305" mass="33660">MRRGRVVEASRGKAERNCDEAVDETPASRSFFRALGVHTCFSLVLVALVVAGLRFEKGRRPTPTNTDAPVTRLRRPPEDLDALVARHRRTVSEMRRSGVVMETDPVALAATSELRNATKRLLETRYGKGPTYRLAIRLAFPASMGGGPATLVIETAPIDVVPHAIHVFLDACVAMRLRPEEQWTAAFHRNAGHVLQAFVRTPEVKGLAYQEYDPAFPHEKYTLGFAGRPGGPEFYISTLDNTRNHGPGSQGSKTEADSCFAKIVEGFDVVERMRRQPAPPGLGFVHDSKEYINILGVDILNYDPA</sequence>
<comment type="caution">
    <text evidence="2">The sequence shown here is derived from an EMBL/GenBank/DDBJ whole genome shotgun (WGS) entry which is preliminary data.</text>
</comment>
<evidence type="ECO:0008006" key="4">
    <source>
        <dbReference type="Google" id="ProtNLM"/>
    </source>
</evidence>
<gene>
    <name evidence="2" type="ORF">CTAYLR_005019</name>
</gene>
<evidence type="ECO:0000313" key="3">
    <source>
        <dbReference type="Proteomes" id="UP001230188"/>
    </source>
</evidence>
<keyword evidence="3" id="KW-1185">Reference proteome</keyword>
<dbReference type="Proteomes" id="UP001230188">
    <property type="component" value="Unassembled WGS sequence"/>
</dbReference>
<reference evidence="2" key="1">
    <citation type="submission" date="2023-01" db="EMBL/GenBank/DDBJ databases">
        <title>Metagenome sequencing of chrysophaentin producing Chrysophaeum taylorii.</title>
        <authorList>
            <person name="Davison J."/>
            <person name="Bewley C."/>
        </authorList>
    </citation>
    <scope>NUCLEOTIDE SEQUENCE</scope>
    <source>
        <strain evidence="2">NIES-1699</strain>
    </source>
</reference>
<protein>
    <recommendedName>
        <fullName evidence="4">PPIase cyclophilin-type domain-containing protein</fullName>
    </recommendedName>
</protein>
<name>A0AAD7UAN8_9STRA</name>
<accession>A0AAD7UAN8</accession>
<keyword evidence="1" id="KW-1133">Transmembrane helix</keyword>
<evidence type="ECO:0000256" key="1">
    <source>
        <dbReference type="SAM" id="Phobius"/>
    </source>
</evidence>